<comment type="caution">
    <text evidence="2">The sequence shown here is derived from an EMBL/GenBank/DDBJ whole genome shotgun (WGS) entry which is preliminary data.</text>
</comment>
<feature type="transmembrane region" description="Helical" evidence="1">
    <location>
        <begin position="78"/>
        <end position="97"/>
    </location>
</feature>
<evidence type="ECO:0000313" key="2">
    <source>
        <dbReference type="EMBL" id="KAK1574010.1"/>
    </source>
</evidence>
<evidence type="ECO:0000313" key="3">
    <source>
        <dbReference type="Proteomes" id="UP001230504"/>
    </source>
</evidence>
<proteinExistence type="predicted"/>
<keyword evidence="1" id="KW-0472">Membrane</keyword>
<organism evidence="2 3">
    <name type="scientific">Colletotrichum navitas</name>
    <dbReference type="NCBI Taxonomy" id="681940"/>
    <lineage>
        <taxon>Eukaryota</taxon>
        <taxon>Fungi</taxon>
        <taxon>Dikarya</taxon>
        <taxon>Ascomycota</taxon>
        <taxon>Pezizomycotina</taxon>
        <taxon>Sordariomycetes</taxon>
        <taxon>Hypocreomycetidae</taxon>
        <taxon>Glomerellales</taxon>
        <taxon>Glomerellaceae</taxon>
        <taxon>Colletotrichum</taxon>
        <taxon>Colletotrichum graminicola species complex</taxon>
    </lineage>
</organism>
<feature type="transmembrane region" description="Helical" evidence="1">
    <location>
        <begin position="53"/>
        <end position="72"/>
    </location>
</feature>
<sequence>MGAEDGSGVGKVDCQSSSCAIFKMSDLPTPASYRPFDIHSTLYSAPVNHAVKFLFYFLLLVCCICSVFSHYLRYSDLLFLSQLLDLYLVPLFLVHLCDQ</sequence>
<evidence type="ECO:0000256" key="1">
    <source>
        <dbReference type="SAM" id="Phobius"/>
    </source>
</evidence>
<dbReference type="GeneID" id="85437200"/>
<dbReference type="AlphaFoldDB" id="A0AAD8PQQ3"/>
<dbReference type="EMBL" id="JAHLJV010000082">
    <property type="protein sequence ID" value="KAK1574010.1"/>
    <property type="molecule type" value="Genomic_DNA"/>
</dbReference>
<dbReference type="RefSeq" id="XP_060409572.1">
    <property type="nucleotide sequence ID" value="XM_060552960.1"/>
</dbReference>
<keyword evidence="1" id="KW-1133">Transmembrane helix</keyword>
<accession>A0AAD8PQQ3</accession>
<reference evidence="2" key="1">
    <citation type="submission" date="2021-06" db="EMBL/GenBank/DDBJ databases">
        <title>Comparative genomics, transcriptomics and evolutionary studies reveal genomic signatures of adaptation to plant cell wall in hemibiotrophic fungi.</title>
        <authorList>
            <consortium name="DOE Joint Genome Institute"/>
            <person name="Baroncelli R."/>
            <person name="Diaz J.F."/>
            <person name="Benocci T."/>
            <person name="Peng M."/>
            <person name="Battaglia E."/>
            <person name="Haridas S."/>
            <person name="Andreopoulos W."/>
            <person name="Labutti K."/>
            <person name="Pangilinan J."/>
            <person name="Floch G.L."/>
            <person name="Makela M.R."/>
            <person name="Henrissat B."/>
            <person name="Grigoriev I.V."/>
            <person name="Crouch J.A."/>
            <person name="De Vries R.P."/>
            <person name="Sukno S.A."/>
            <person name="Thon M.R."/>
        </authorList>
    </citation>
    <scope>NUCLEOTIDE SEQUENCE</scope>
    <source>
        <strain evidence="2">CBS 125086</strain>
    </source>
</reference>
<name>A0AAD8PQQ3_9PEZI</name>
<protein>
    <submittedName>
        <fullName evidence="2">Uncharacterized protein</fullName>
    </submittedName>
</protein>
<keyword evidence="3" id="KW-1185">Reference proteome</keyword>
<dbReference type="Proteomes" id="UP001230504">
    <property type="component" value="Unassembled WGS sequence"/>
</dbReference>
<keyword evidence="1" id="KW-0812">Transmembrane</keyword>
<gene>
    <name evidence="2" type="ORF">LY79DRAFT_394356</name>
</gene>